<dbReference type="InterPro" id="IPR036278">
    <property type="entry name" value="Sialidase_sf"/>
</dbReference>
<comment type="caution">
    <text evidence="3">The sequence shown here is derived from an EMBL/GenBank/DDBJ whole genome shotgun (WGS) entry which is preliminary data.</text>
</comment>
<dbReference type="OrthoDB" id="501835at2"/>
<evidence type="ECO:0000313" key="3">
    <source>
        <dbReference type="EMBL" id="REE70514.1"/>
    </source>
</evidence>
<feature type="compositionally biased region" description="Polar residues" evidence="1">
    <location>
        <begin position="21"/>
        <end position="57"/>
    </location>
</feature>
<dbReference type="AlphaFoldDB" id="A0A3D9R3D4"/>
<evidence type="ECO:0008006" key="5">
    <source>
        <dbReference type="Google" id="ProtNLM"/>
    </source>
</evidence>
<organism evidence="3 4">
    <name type="scientific">Paenibacillus taihuensis</name>
    <dbReference type="NCBI Taxonomy" id="1156355"/>
    <lineage>
        <taxon>Bacteria</taxon>
        <taxon>Bacillati</taxon>
        <taxon>Bacillota</taxon>
        <taxon>Bacilli</taxon>
        <taxon>Bacillales</taxon>
        <taxon>Paenibacillaceae</taxon>
        <taxon>Paenibacillus</taxon>
    </lineage>
</organism>
<name>A0A3D9R3D4_9BACL</name>
<dbReference type="EMBL" id="QTTN01000030">
    <property type="protein sequence ID" value="REE70514.1"/>
    <property type="molecule type" value="Genomic_DNA"/>
</dbReference>
<feature type="region of interest" description="Disordered" evidence="1">
    <location>
        <begin position="21"/>
        <end position="72"/>
    </location>
</feature>
<dbReference type="PROSITE" id="PS51257">
    <property type="entry name" value="PROKAR_LIPOPROTEIN"/>
    <property type="match status" value="1"/>
</dbReference>
<dbReference type="Gene3D" id="2.130.10.10">
    <property type="entry name" value="YVTN repeat-like/Quinoprotein amine dehydrogenase"/>
    <property type="match status" value="1"/>
</dbReference>
<feature type="signal peptide" evidence="2">
    <location>
        <begin position="1"/>
        <end position="21"/>
    </location>
</feature>
<feature type="chain" id="PRO_5038348064" description="Photosynthesis system II assembly factor YCF48-like protein" evidence="2">
    <location>
        <begin position="22"/>
        <end position="240"/>
    </location>
</feature>
<keyword evidence="2" id="KW-0732">Signal</keyword>
<dbReference type="InterPro" id="IPR015943">
    <property type="entry name" value="WD40/YVTN_repeat-like_dom_sf"/>
</dbReference>
<reference evidence="3 4" key="1">
    <citation type="submission" date="2018-08" db="EMBL/GenBank/DDBJ databases">
        <title>Genomic Encyclopedia of Type Strains, Phase III (KMG-III): the genomes of soil and plant-associated and newly described type strains.</title>
        <authorList>
            <person name="Whitman W."/>
        </authorList>
    </citation>
    <scope>NUCLEOTIDE SEQUENCE [LARGE SCALE GENOMIC DNA]</scope>
    <source>
        <strain evidence="3 4">CGMCC 1.10966</strain>
    </source>
</reference>
<dbReference type="Proteomes" id="UP000256304">
    <property type="component" value="Unassembled WGS sequence"/>
</dbReference>
<dbReference type="SUPFAM" id="SSF50939">
    <property type="entry name" value="Sialidases"/>
    <property type="match status" value="1"/>
</dbReference>
<evidence type="ECO:0000256" key="2">
    <source>
        <dbReference type="SAM" id="SignalP"/>
    </source>
</evidence>
<evidence type="ECO:0000313" key="4">
    <source>
        <dbReference type="Proteomes" id="UP000256304"/>
    </source>
</evidence>
<accession>A0A3D9R3D4</accession>
<evidence type="ECO:0000256" key="1">
    <source>
        <dbReference type="SAM" id="MobiDB-lite"/>
    </source>
</evidence>
<dbReference type="RefSeq" id="WP_116191166.1">
    <property type="nucleotide sequence ID" value="NZ_QTTN01000030.1"/>
</dbReference>
<sequence>MKKRCIALIVTITLLSGCTNKEVTSPSTSAMRSSESNPTTNQGTATGDSPDQSTTISENKKDATTFSSNTSEEEFSISNVPIRKDWEKHVNNESTFTSSVTSNSKFRWLLLTSEPALGQMGKTLYKSEDYGKSWVFVNDVSQTVEGYVTGLTFRDDKNGWISATQHGTELLPLYRTINGGESWKTQKIDIPEGYKYGNAFPPIFDEKDPMQGTLKIEFVGDLNTKTMKFITTDGGETWRP</sequence>
<proteinExistence type="predicted"/>
<protein>
    <recommendedName>
        <fullName evidence="5">Photosynthesis system II assembly factor YCF48-like protein</fullName>
    </recommendedName>
</protein>
<gene>
    <name evidence="3" type="ORF">A8990_13069</name>
</gene>
<keyword evidence="4" id="KW-1185">Reference proteome</keyword>